<dbReference type="PANTHER" id="PTHR12526:SF637">
    <property type="entry name" value="GLYCOSYLTRANSFERASE EPSF-RELATED"/>
    <property type="match status" value="1"/>
</dbReference>
<dbReference type="RefSeq" id="WP_183772975.1">
    <property type="nucleotide sequence ID" value="NZ_JACIDK010000003.1"/>
</dbReference>
<dbReference type="SUPFAM" id="SSF53756">
    <property type="entry name" value="UDP-Glycosyltransferase/glycogen phosphorylase"/>
    <property type="match status" value="1"/>
</dbReference>
<keyword evidence="2" id="KW-0808">Transferase</keyword>
<dbReference type="Gene3D" id="3.40.50.2000">
    <property type="entry name" value="Glycogen Phosphorylase B"/>
    <property type="match status" value="2"/>
</dbReference>
<dbReference type="EMBL" id="JACIDK010000003">
    <property type="protein sequence ID" value="MBB3891670.1"/>
    <property type="molecule type" value="Genomic_DNA"/>
</dbReference>
<evidence type="ECO:0000313" key="2">
    <source>
        <dbReference type="EMBL" id="MBB3891670.1"/>
    </source>
</evidence>
<dbReference type="Pfam" id="PF00534">
    <property type="entry name" value="Glycos_transf_1"/>
    <property type="match status" value="1"/>
</dbReference>
<feature type="domain" description="Glycosyl transferase family 1" evidence="1">
    <location>
        <begin position="190"/>
        <end position="345"/>
    </location>
</feature>
<protein>
    <submittedName>
        <fullName evidence="2">Glycosyltransferase involved in cell wall biosynthesis</fullName>
    </submittedName>
</protein>
<dbReference type="Proteomes" id="UP000530564">
    <property type="component" value="Unassembled WGS sequence"/>
</dbReference>
<reference evidence="2 3" key="1">
    <citation type="submission" date="2020-08" db="EMBL/GenBank/DDBJ databases">
        <title>Genomic Encyclopedia of Type Strains, Phase IV (KMG-IV): sequencing the most valuable type-strain genomes for metagenomic binning, comparative biology and taxonomic classification.</title>
        <authorList>
            <person name="Goeker M."/>
        </authorList>
    </citation>
    <scope>NUCLEOTIDE SEQUENCE [LARGE SCALE GENOMIC DNA]</scope>
    <source>
        <strain evidence="2 3">DSM 21793</strain>
    </source>
</reference>
<proteinExistence type="predicted"/>
<keyword evidence="3" id="KW-1185">Reference proteome</keyword>
<dbReference type="CDD" id="cd03801">
    <property type="entry name" value="GT4_PimA-like"/>
    <property type="match status" value="1"/>
</dbReference>
<name>A0A840A2I5_9CAUL</name>
<dbReference type="InterPro" id="IPR001296">
    <property type="entry name" value="Glyco_trans_1"/>
</dbReference>
<dbReference type="AlphaFoldDB" id="A0A840A2I5"/>
<accession>A0A840A2I5</accession>
<organism evidence="2 3">
    <name type="scientific">Phenylobacterium haematophilum</name>
    <dbReference type="NCBI Taxonomy" id="98513"/>
    <lineage>
        <taxon>Bacteria</taxon>
        <taxon>Pseudomonadati</taxon>
        <taxon>Pseudomonadota</taxon>
        <taxon>Alphaproteobacteria</taxon>
        <taxon>Caulobacterales</taxon>
        <taxon>Caulobacteraceae</taxon>
        <taxon>Phenylobacterium</taxon>
    </lineage>
</organism>
<comment type="caution">
    <text evidence="2">The sequence shown here is derived from an EMBL/GenBank/DDBJ whole genome shotgun (WGS) entry which is preliminary data.</text>
</comment>
<dbReference type="PANTHER" id="PTHR12526">
    <property type="entry name" value="GLYCOSYLTRANSFERASE"/>
    <property type="match status" value="1"/>
</dbReference>
<evidence type="ECO:0000313" key="3">
    <source>
        <dbReference type="Proteomes" id="UP000530564"/>
    </source>
</evidence>
<evidence type="ECO:0000259" key="1">
    <source>
        <dbReference type="Pfam" id="PF00534"/>
    </source>
</evidence>
<gene>
    <name evidence="2" type="ORF">GGQ61_002398</name>
</gene>
<sequence length="375" mass="41505">MRIAFVSLGSPFNRSSWSGIPYYALRELSRRFNDLTVIDTPRLDEGLRYASSLAAIGVLVSREPVVTRAFGHWLDKRLTEADADAVISIGAAHKVAYIDPKWPVLHVADALFGPLVDYYPKYRPLNGRSRRIGNALQRHLINRNQPIMLTSDWAARSAAEYYGVPPERFGVAPLGANFDVEPAAYARVSQGDKLKLLFVGYDWPRKGGALVLQVFRELRRHIGDAELHIVGCKPAETFGVPGVVHHGHLSKTDPEQAAQLENLFRTSSFLFMPSQQEAFGLVYCEACAFGLPSIARDTGGVSAIVQNGSNGLLFGADAAVEDYVAGIREIWADQPRYLAMTRAARAAFENRLRWNVWGARVEAEIRALGRKINGD</sequence>
<dbReference type="GO" id="GO:0016757">
    <property type="term" value="F:glycosyltransferase activity"/>
    <property type="evidence" value="ECO:0007669"/>
    <property type="project" value="InterPro"/>
</dbReference>